<dbReference type="CDD" id="cd00038">
    <property type="entry name" value="CAP_ED"/>
    <property type="match status" value="1"/>
</dbReference>
<dbReference type="Proteomes" id="UP001232445">
    <property type="component" value="Unassembled WGS sequence"/>
</dbReference>
<dbReference type="EMBL" id="JAUSUQ010000006">
    <property type="protein sequence ID" value="MDQ0339116.1"/>
    <property type="molecule type" value="Genomic_DNA"/>
</dbReference>
<proteinExistence type="predicted"/>
<name>A0ABU0CRR5_9BACI</name>
<gene>
    <name evidence="3" type="ORF">J2S00_001902</name>
</gene>
<dbReference type="SUPFAM" id="SSF51206">
    <property type="entry name" value="cAMP-binding domain-like"/>
    <property type="match status" value="1"/>
</dbReference>
<dbReference type="InterPro" id="IPR000595">
    <property type="entry name" value="cNMP-bd_dom"/>
</dbReference>
<keyword evidence="4" id="KW-1185">Reference proteome</keyword>
<evidence type="ECO:0000313" key="4">
    <source>
        <dbReference type="Proteomes" id="UP001232445"/>
    </source>
</evidence>
<dbReference type="PANTHER" id="PTHR24567">
    <property type="entry name" value="CRP FAMILY TRANSCRIPTIONAL REGULATORY PROTEIN"/>
    <property type="match status" value="1"/>
</dbReference>
<feature type="domain" description="Cyclic nucleotide-binding" evidence="2">
    <location>
        <begin position="1"/>
        <end position="101"/>
    </location>
</feature>
<keyword evidence="1" id="KW-0010">Activator</keyword>
<dbReference type="InterPro" id="IPR014710">
    <property type="entry name" value="RmlC-like_jellyroll"/>
</dbReference>
<dbReference type="InterPro" id="IPR050397">
    <property type="entry name" value="Env_Response_Regulators"/>
</dbReference>
<evidence type="ECO:0000313" key="3">
    <source>
        <dbReference type="EMBL" id="MDQ0339116.1"/>
    </source>
</evidence>
<evidence type="ECO:0000256" key="1">
    <source>
        <dbReference type="ARBA" id="ARBA00023159"/>
    </source>
</evidence>
<evidence type="ECO:0000259" key="2">
    <source>
        <dbReference type="PROSITE" id="PS50042"/>
    </source>
</evidence>
<comment type="caution">
    <text evidence="3">The sequence shown here is derived from an EMBL/GenBank/DDBJ whole genome shotgun (WGS) entry which is preliminary data.</text>
</comment>
<reference evidence="3 4" key="1">
    <citation type="submission" date="2023-07" db="EMBL/GenBank/DDBJ databases">
        <title>Genomic Encyclopedia of Type Strains, Phase IV (KMG-IV): sequencing the most valuable type-strain genomes for metagenomic binning, comparative biology and taxonomic classification.</title>
        <authorList>
            <person name="Goeker M."/>
        </authorList>
    </citation>
    <scope>NUCLEOTIDE SEQUENCE [LARGE SCALE GENOMIC DNA]</scope>
    <source>
        <strain evidence="3 4">DSM 17740</strain>
    </source>
</reference>
<dbReference type="Gene3D" id="2.60.120.10">
    <property type="entry name" value="Jelly Rolls"/>
    <property type="match status" value="1"/>
</dbReference>
<dbReference type="PANTHER" id="PTHR24567:SF74">
    <property type="entry name" value="HTH-TYPE TRANSCRIPTIONAL REGULATOR ARCR"/>
    <property type="match status" value="1"/>
</dbReference>
<sequence>MKLKPGQVLFHQGETGSLYHLKEGLLKIVRVKEDGTSTLVNLILPGEIFPHHSLLTQKEYFGTAVALLDSEVEVITSDSWYHELDQNPERLKEIALVLQEKLRMMQQRIDQLTAVKPAERFELAERWFRRHFPHLVLADVLNQEEIGQFIGVRRETVNRLLRKRCCP</sequence>
<protein>
    <submittedName>
        <fullName evidence="3">CRP-like cAMP-binding protein</fullName>
    </submittedName>
</protein>
<dbReference type="PROSITE" id="PS50042">
    <property type="entry name" value="CNMP_BINDING_3"/>
    <property type="match status" value="1"/>
</dbReference>
<dbReference type="RefSeq" id="WP_307338599.1">
    <property type="nucleotide sequence ID" value="NZ_JAUSUQ010000006.1"/>
</dbReference>
<organism evidence="3 4">
    <name type="scientific">Caldalkalibacillus uzonensis</name>
    <dbReference type="NCBI Taxonomy" id="353224"/>
    <lineage>
        <taxon>Bacteria</taxon>
        <taxon>Bacillati</taxon>
        <taxon>Bacillota</taxon>
        <taxon>Bacilli</taxon>
        <taxon>Bacillales</taxon>
        <taxon>Bacillaceae</taxon>
        <taxon>Caldalkalibacillus</taxon>
    </lineage>
</organism>
<accession>A0ABU0CRR5</accession>
<dbReference type="InterPro" id="IPR018490">
    <property type="entry name" value="cNMP-bd_dom_sf"/>
</dbReference>
<dbReference type="Pfam" id="PF00027">
    <property type="entry name" value="cNMP_binding"/>
    <property type="match status" value="1"/>
</dbReference>